<evidence type="ECO:0000313" key="2">
    <source>
        <dbReference type="Proteomes" id="UP000761264"/>
    </source>
</evidence>
<dbReference type="Proteomes" id="UP000761264">
    <property type="component" value="Unassembled WGS sequence"/>
</dbReference>
<keyword evidence="2" id="KW-1185">Reference proteome</keyword>
<reference evidence="1" key="1">
    <citation type="submission" date="2020-03" db="EMBL/GenBank/DDBJ databases">
        <title>Genome of Pelagibius litoralis DSM 21314T.</title>
        <authorList>
            <person name="Wang G."/>
        </authorList>
    </citation>
    <scope>NUCLEOTIDE SEQUENCE</scope>
    <source>
        <strain evidence="1">DSM 21314</strain>
    </source>
</reference>
<dbReference type="RefSeq" id="WP_167229238.1">
    <property type="nucleotide sequence ID" value="NZ_JAAQPH010000023.1"/>
</dbReference>
<comment type="caution">
    <text evidence="1">The sequence shown here is derived from an EMBL/GenBank/DDBJ whole genome shotgun (WGS) entry which is preliminary data.</text>
</comment>
<organism evidence="1 2">
    <name type="scientific">Pelagibius litoralis</name>
    <dbReference type="NCBI Taxonomy" id="374515"/>
    <lineage>
        <taxon>Bacteria</taxon>
        <taxon>Pseudomonadati</taxon>
        <taxon>Pseudomonadota</taxon>
        <taxon>Alphaproteobacteria</taxon>
        <taxon>Rhodospirillales</taxon>
        <taxon>Rhodovibrionaceae</taxon>
        <taxon>Pelagibius</taxon>
    </lineage>
</organism>
<proteinExistence type="predicted"/>
<evidence type="ECO:0008006" key="3">
    <source>
        <dbReference type="Google" id="ProtNLM"/>
    </source>
</evidence>
<gene>
    <name evidence="1" type="ORF">HBA54_23305</name>
</gene>
<dbReference type="EMBL" id="JAAQPH010000023">
    <property type="protein sequence ID" value="NIA71523.1"/>
    <property type="molecule type" value="Genomic_DNA"/>
</dbReference>
<evidence type="ECO:0000313" key="1">
    <source>
        <dbReference type="EMBL" id="NIA71523.1"/>
    </source>
</evidence>
<dbReference type="Gene3D" id="2.40.10.220">
    <property type="entry name" value="predicted glycosyltransferase like domains"/>
    <property type="match status" value="1"/>
</dbReference>
<protein>
    <recommendedName>
        <fullName evidence="3">PilZ domain-containing protein</fullName>
    </recommendedName>
</protein>
<dbReference type="AlphaFoldDB" id="A0A967F1N7"/>
<sequence length="110" mass="12574">MSGLVSIDGRDYPLKDWSRRGFSASRYRAEHYPGDKVEMTVRVDLDEEPLVFACQAVVVWVDRDRRELAGVFTRLDIQIQEQIMSTIFARAARNQDGSAESTRENATLHV</sequence>
<accession>A0A967F1N7</accession>
<name>A0A967F1N7_9PROT</name>